<sequence>MLRPLGKSEQLSAVSHELGFFKNVGVSAHYTLEEVATSPDLRCVIYAALADVVRKHDILSAIPVDEASPHAYFARLPTIDLGSCVFFKTRSKSVEQGEGDSELDALLQEQHNIDFKSHHGTVPFWRLTVLRDAEVECSFTASFIFHHSLGDGATGTIFHTFFWQSLNTNVSLPSFLEQSNSLVKVPGSTELLPPLEELHPLPLNPNPSAHQTQSLKEWTGNSIQLPLESLYRSIYFSPTSSTKFAQRCKENGLTVTSGLVAVMAGAMFDALPPTIDALTGIVPINLRPWLNLPPHIANGAMGSFIDATKVQIRRSHYEVDVQATIHGLPAARHTADEIKRYLTRNLSPSGEPYTSVAAFKAIPDIAAVFKSMVGTNRDAAFEISNLGRFPVDGQTKAEAQWRIGRMAFSRSALAFGAALTTSVISGADGALTIGFSWQECVVDNAFVNSVIRGFGEGFDSDGF</sequence>
<dbReference type="GeneID" id="67021549"/>
<evidence type="ECO:0008006" key="3">
    <source>
        <dbReference type="Google" id="ProtNLM"/>
    </source>
</evidence>
<dbReference type="AlphaFoldDB" id="A0A8J2II00"/>
<keyword evidence="2" id="KW-1185">Reference proteome</keyword>
<dbReference type="Gene3D" id="3.30.559.10">
    <property type="entry name" value="Chloramphenicol acetyltransferase-like domain"/>
    <property type="match status" value="1"/>
</dbReference>
<dbReference type="PANTHER" id="PTHR28037">
    <property type="entry name" value="ALCOHOL O-ACETYLTRANSFERASE 1-RELATED"/>
    <property type="match status" value="1"/>
</dbReference>
<organism evidence="1 2">
    <name type="scientific">Alternaria atra</name>
    <dbReference type="NCBI Taxonomy" id="119953"/>
    <lineage>
        <taxon>Eukaryota</taxon>
        <taxon>Fungi</taxon>
        <taxon>Dikarya</taxon>
        <taxon>Ascomycota</taxon>
        <taxon>Pezizomycotina</taxon>
        <taxon>Dothideomycetes</taxon>
        <taxon>Pleosporomycetidae</taxon>
        <taxon>Pleosporales</taxon>
        <taxon>Pleosporineae</taxon>
        <taxon>Pleosporaceae</taxon>
        <taxon>Alternaria</taxon>
        <taxon>Alternaria sect. Ulocladioides</taxon>
    </lineage>
</organism>
<dbReference type="Proteomes" id="UP000676310">
    <property type="component" value="Unassembled WGS sequence"/>
</dbReference>
<dbReference type="InterPro" id="IPR010828">
    <property type="entry name" value="Atf2/Sli1-like"/>
</dbReference>
<dbReference type="GO" id="GO:0008080">
    <property type="term" value="F:N-acetyltransferase activity"/>
    <property type="evidence" value="ECO:0007669"/>
    <property type="project" value="TreeGrafter"/>
</dbReference>
<dbReference type="OrthoDB" id="2150604at2759"/>
<dbReference type="PANTHER" id="PTHR28037:SF1">
    <property type="entry name" value="ALCOHOL O-ACETYLTRANSFERASE 1-RELATED"/>
    <property type="match status" value="1"/>
</dbReference>
<proteinExistence type="predicted"/>
<comment type="caution">
    <text evidence="1">The sequence shown here is derived from an EMBL/GenBank/DDBJ whole genome shotgun (WGS) entry which is preliminary data.</text>
</comment>
<evidence type="ECO:0000313" key="2">
    <source>
        <dbReference type="Proteomes" id="UP000676310"/>
    </source>
</evidence>
<dbReference type="Pfam" id="PF07247">
    <property type="entry name" value="AATase"/>
    <property type="match status" value="1"/>
</dbReference>
<evidence type="ECO:0000313" key="1">
    <source>
        <dbReference type="EMBL" id="CAG5179544.1"/>
    </source>
</evidence>
<accession>A0A8J2II00</accession>
<dbReference type="InterPro" id="IPR023213">
    <property type="entry name" value="CAT-like_dom_sf"/>
</dbReference>
<name>A0A8J2II00_9PLEO</name>
<dbReference type="EMBL" id="CAJRGZ010000023">
    <property type="protein sequence ID" value="CAG5179544.1"/>
    <property type="molecule type" value="Genomic_DNA"/>
</dbReference>
<gene>
    <name evidence="1" type="ORF">ALTATR162_LOCUS9339</name>
</gene>
<protein>
    <recommendedName>
        <fullName evidence="3">Alcohol acetyltransferase</fullName>
    </recommendedName>
</protein>
<dbReference type="InterPro" id="IPR052058">
    <property type="entry name" value="Alcohol_O-acetyltransferase"/>
</dbReference>
<reference evidence="1" key="1">
    <citation type="submission" date="2021-05" db="EMBL/GenBank/DDBJ databases">
        <authorList>
            <person name="Stam R."/>
        </authorList>
    </citation>
    <scope>NUCLEOTIDE SEQUENCE</scope>
    <source>
        <strain evidence="1">CS162</strain>
    </source>
</reference>
<dbReference type="RefSeq" id="XP_043172907.1">
    <property type="nucleotide sequence ID" value="XM_043316972.1"/>
</dbReference>